<dbReference type="SUPFAM" id="SSF55073">
    <property type="entry name" value="Nucleotide cyclase"/>
    <property type="match status" value="1"/>
</dbReference>
<protein>
    <submittedName>
        <fullName evidence="4">Diguanylate cyclase (GGDEF) domain-containing protein</fullName>
    </submittedName>
</protein>
<dbReference type="InterPro" id="IPR043128">
    <property type="entry name" value="Rev_trsase/Diguanyl_cyclase"/>
</dbReference>
<feature type="transmembrane region" description="Helical" evidence="2">
    <location>
        <begin position="115"/>
        <end position="134"/>
    </location>
</feature>
<feature type="transmembrane region" description="Helical" evidence="2">
    <location>
        <begin position="77"/>
        <end position="103"/>
    </location>
</feature>
<accession>A0A1H1IRI1</accession>
<dbReference type="AlphaFoldDB" id="A0A1H1IRI1"/>
<feature type="transmembrane region" description="Helical" evidence="2">
    <location>
        <begin position="224"/>
        <end position="242"/>
    </location>
</feature>
<reference evidence="5" key="1">
    <citation type="submission" date="2016-10" db="EMBL/GenBank/DDBJ databases">
        <authorList>
            <person name="Varghese N."/>
        </authorList>
    </citation>
    <scope>NUCLEOTIDE SEQUENCE [LARGE SCALE GENOMIC DNA]</scope>
    <source>
        <strain evidence="5">GAS106B</strain>
    </source>
</reference>
<feature type="region of interest" description="Disordered" evidence="1">
    <location>
        <begin position="411"/>
        <end position="443"/>
    </location>
</feature>
<evidence type="ECO:0000259" key="3">
    <source>
        <dbReference type="PROSITE" id="PS50887"/>
    </source>
</evidence>
<dbReference type="Gene3D" id="3.30.70.270">
    <property type="match status" value="1"/>
</dbReference>
<dbReference type="CDD" id="cd01949">
    <property type="entry name" value="GGDEF"/>
    <property type="match status" value="1"/>
</dbReference>
<dbReference type="InterPro" id="IPR029787">
    <property type="entry name" value="Nucleotide_cyclase"/>
</dbReference>
<keyword evidence="2" id="KW-1133">Transmembrane helix</keyword>
<dbReference type="InterPro" id="IPR052155">
    <property type="entry name" value="Biofilm_reg_signaling"/>
</dbReference>
<feature type="transmembrane region" description="Helical" evidence="2">
    <location>
        <begin position="173"/>
        <end position="192"/>
    </location>
</feature>
<keyword evidence="2" id="KW-0812">Transmembrane</keyword>
<sequence length="443" mass="47967">MAAWQCIRGKTLTQPHRTIADVDRLLACRRLEIRRGRWPANKVLLVPSTKKIYSLPRGRLAQWLAAPGQETPFEIRVALVGTLFGTLPIFFGGVFNTIAVAWVLAHRHPTWPFRLWLGAEIAVCVVRLCVLAIARNRAAQARTTPTDLYILLAPLWGITVGYGAFVSAVSGDWVAATLSFLSAAAMVGGICFRNFAAPRLVAVMIFCSLGPCCLGALLAGEPVLLLTLLQIPFYMFAMSVAAKRLNGMLISTMKAERENSHRARHDALTGLLNREGLFKATGPHDVPPVRAGMTLLYLDLDGFKPVNDAHGHEAGDKLLIQVARRLRALASEHALVARMGGDEFVIVDRIGEGQAPQDLAAAIARTIEQPFELSPGLVVTIGASVGIANVSAEDTNIDAVLRLADTAMYDAKRNKKNGQKRDQRKPESDSVADDVGLSSQEAG</sequence>
<evidence type="ECO:0000313" key="5">
    <source>
        <dbReference type="Proteomes" id="UP000183487"/>
    </source>
</evidence>
<name>A0A1H1IRI1_9BURK</name>
<dbReference type="EMBL" id="FNKP01000002">
    <property type="protein sequence ID" value="SDR39898.1"/>
    <property type="molecule type" value="Genomic_DNA"/>
</dbReference>
<dbReference type="Proteomes" id="UP000183487">
    <property type="component" value="Unassembled WGS sequence"/>
</dbReference>
<feature type="transmembrane region" description="Helical" evidence="2">
    <location>
        <begin position="146"/>
        <end position="167"/>
    </location>
</feature>
<keyword evidence="5" id="KW-1185">Reference proteome</keyword>
<dbReference type="NCBIfam" id="TIGR00254">
    <property type="entry name" value="GGDEF"/>
    <property type="match status" value="1"/>
</dbReference>
<keyword evidence="2" id="KW-0472">Membrane</keyword>
<dbReference type="InterPro" id="IPR000160">
    <property type="entry name" value="GGDEF_dom"/>
</dbReference>
<dbReference type="PROSITE" id="PS50887">
    <property type="entry name" value="GGDEF"/>
    <property type="match status" value="1"/>
</dbReference>
<gene>
    <name evidence="4" type="ORF">SAMN05443245_5500</name>
</gene>
<feature type="transmembrane region" description="Helical" evidence="2">
    <location>
        <begin position="199"/>
        <end position="218"/>
    </location>
</feature>
<evidence type="ECO:0000256" key="1">
    <source>
        <dbReference type="SAM" id="MobiDB-lite"/>
    </source>
</evidence>
<organism evidence="4 5">
    <name type="scientific">Paraburkholderia fungorum</name>
    <dbReference type="NCBI Taxonomy" id="134537"/>
    <lineage>
        <taxon>Bacteria</taxon>
        <taxon>Pseudomonadati</taxon>
        <taxon>Pseudomonadota</taxon>
        <taxon>Betaproteobacteria</taxon>
        <taxon>Burkholderiales</taxon>
        <taxon>Burkholderiaceae</taxon>
        <taxon>Paraburkholderia</taxon>
    </lineage>
</organism>
<dbReference type="SMART" id="SM00267">
    <property type="entry name" value="GGDEF"/>
    <property type="match status" value="1"/>
</dbReference>
<proteinExistence type="predicted"/>
<evidence type="ECO:0000256" key="2">
    <source>
        <dbReference type="SAM" id="Phobius"/>
    </source>
</evidence>
<feature type="compositionally biased region" description="Basic and acidic residues" evidence="1">
    <location>
        <begin position="419"/>
        <end position="428"/>
    </location>
</feature>
<dbReference type="Pfam" id="PF00990">
    <property type="entry name" value="GGDEF"/>
    <property type="match status" value="1"/>
</dbReference>
<evidence type="ECO:0000313" key="4">
    <source>
        <dbReference type="EMBL" id="SDR39898.1"/>
    </source>
</evidence>
<dbReference type="PANTHER" id="PTHR44757:SF2">
    <property type="entry name" value="BIOFILM ARCHITECTURE MAINTENANCE PROTEIN MBAA"/>
    <property type="match status" value="1"/>
</dbReference>
<dbReference type="PANTHER" id="PTHR44757">
    <property type="entry name" value="DIGUANYLATE CYCLASE DGCP"/>
    <property type="match status" value="1"/>
</dbReference>
<feature type="domain" description="GGDEF" evidence="3">
    <location>
        <begin position="291"/>
        <end position="424"/>
    </location>
</feature>